<comment type="caution">
    <text evidence="2">The sequence shown here is derived from an EMBL/GenBank/DDBJ whole genome shotgun (WGS) entry which is preliminary data.</text>
</comment>
<feature type="domain" description="DUF4350" evidence="1">
    <location>
        <begin position="40"/>
        <end position="246"/>
    </location>
</feature>
<name>M0N6Z6_9EURY</name>
<dbReference type="STRING" id="1227456.C450_06967"/>
<dbReference type="Proteomes" id="UP000011625">
    <property type="component" value="Unassembled WGS sequence"/>
</dbReference>
<dbReference type="Gene3D" id="3.40.50.880">
    <property type="match status" value="1"/>
</dbReference>
<organism evidence="2 3">
    <name type="scientific">Halococcus salifodinae DSM 8989</name>
    <dbReference type="NCBI Taxonomy" id="1227456"/>
    <lineage>
        <taxon>Archaea</taxon>
        <taxon>Methanobacteriati</taxon>
        <taxon>Methanobacteriota</taxon>
        <taxon>Stenosarchaea group</taxon>
        <taxon>Halobacteria</taxon>
        <taxon>Halobacteriales</taxon>
        <taxon>Halococcaceae</taxon>
        <taxon>Halococcus</taxon>
    </lineage>
</organism>
<evidence type="ECO:0000313" key="2">
    <source>
        <dbReference type="EMBL" id="EMA53631.1"/>
    </source>
</evidence>
<dbReference type="SUPFAM" id="SSF52317">
    <property type="entry name" value="Class I glutamine amidotransferase-like"/>
    <property type="match status" value="1"/>
</dbReference>
<evidence type="ECO:0000313" key="3">
    <source>
        <dbReference type="Proteomes" id="UP000011625"/>
    </source>
</evidence>
<accession>M0N6Z6</accession>
<dbReference type="InterPro" id="IPR025646">
    <property type="entry name" value="DUF4350"/>
</dbReference>
<dbReference type="Pfam" id="PF14258">
    <property type="entry name" value="DUF4350"/>
    <property type="match status" value="1"/>
</dbReference>
<dbReference type="InterPro" id="IPR029062">
    <property type="entry name" value="Class_I_gatase-like"/>
</dbReference>
<reference evidence="2 3" key="1">
    <citation type="journal article" date="2014" name="PLoS Genet.">
        <title>Phylogenetically driven sequencing of extremely halophilic archaea reveals strategies for static and dynamic osmo-response.</title>
        <authorList>
            <person name="Becker E.A."/>
            <person name="Seitzer P.M."/>
            <person name="Tritt A."/>
            <person name="Larsen D."/>
            <person name="Krusor M."/>
            <person name="Yao A.I."/>
            <person name="Wu D."/>
            <person name="Madern D."/>
            <person name="Eisen J.A."/>
            <person name="Darling A.E."/>
            <person name="Facciotti M.T."/>
        </authorList>
    </citation>
    <scope>NUCLEOTIDE SEQUENCE [LARGE SCALE GENOMIC DNA]</scope>
    <source>
        <strain evidence="2 3">DSM 8989</strain>
    </source>
</reference>
<dbReference type="OrthoDB" id="372296at2157"/>
<dbReference type="PATRIC" id="fig|1227456.3.peg.1386"/>
<keyword evidence="3" id="KW-1185">Reference proteome</keyword>
<sequence length="353" mass="37529">MGLRERFDVGYPQLVLVALTVVTVVGIVLAASTSSAAFGSYNDAWDGASELREQAETVGADGEIVRSTDRYANASPTGTVAVVLSPESGYGPRETDRLRSFVRDGGTLLVAEDFGQHTNPLLDAVGAQARVTGQLLRDEQYNYQSTALPIARNISNATVMGGVDGLTLNHGSPVSPNGATVLASTSAVAYVDTNRNADLDDQDRIGSAPVATSESIGDGHVIVVGDPSLFINTMLDRSGNRAFVRSVFGAHERVLLDYSHASGLPPLSVALLVVRDAPLLQIALGGLAIGAIGLWTRRPGIVGRLTERMGSTEEQSLTARPEGLAAIVRERHPDWDDERTERVIQGIMTRRDE</sequence>
<dbReference type="AlphaFoldDB" id="M0N6Z6"/>
<proteinExistence type="predicted"/>
<dbReference type="EMBL" id="AOME01000050">
    <property type="protein sequence ID" value="EMA53631.1"/>
    <property type="molecule type" value="Genomic_DNA"/>
</dbReference>
<evidence type="ECO:0000259" key="1">
    <source>
        <dbReference type="Pfam" id="PF14258"/>
    </source>
</evidence>
<gene>
    <name evidence="2" type="ORF">C450_06967</name>
</gene>
<protein>
    <recommendedName>
        <fullName evidence="1">DUF4350 domain-containing protein</fullName>
    </recommendedName>
</protein>
<dbReference type="RefSeq" id="WP_005041840.1">
    <property type="nucleotide sequence ID" value="NZ_AOME01000050.1"/>
</dbReference>